<accession>A0A1H8CX32</accession>
<evidence type="ECO:0000313" key="3">
    <source>
        <dbReference type="Proteomes" id="UP000198953"/>
    </source>
</evidence>
<keyword evidence="3" id="KW-1185">Reference proteome</keyword>
<dbReference type="RefSeq" id="WP_091104427.1">
    <property type="nucleotide sequence ID" value="NZ_FOBF01000020.1"/>
</dbReference>
<dbReference type="Proteomes" id="UP000198953">
    <property type="component" value="Unassembled WGS sequence"/>
</dbReference>
<organism evidence="2 3">
    <name type="scientific">Nonomuraea pusilla</name>
    <dbReference type="NCBI Taxonomy" id="46177"/>
    <lineage>
        <taxon>Bacteria</taxon>
        <taxon>Bacillati</taxon>
        <taxon>Actinomycetota</taxon>
        <taxon>Actinomycetes</taxon>
        <taxon>Streptosporangiales</taxon>
        <taxon>Streptosporangiaceae</taxon>
        <taxon>Nonomuraea</taxon>
    </lineage>
</organism>
<dbReference type="OrthoDB" id="4800194at2"/>
<name>A0A1H8CX32_9ACTN</name>
<dbReference type="PROSITE" id="PS51257">
    <property type="entry name" value="PROKAR_LIPOPROTEIN"/>
    <property type="match status" value="1"/>
</dbReference>
<gene>
    <name evidence="2" type="ORF">SAMN05660976_06573</name>
</gene>
<protein>
    <submittedName>
        <fullName evidence="2">Uncharacterized protein</fullName>
    </submittedName>
</protein>
<dbReference type="STRING" id="46177.SAMN05660976_06573"/>
<evidence type="ECO:0000256" key="1">
    <source>
        <dbReference type="SAM" id="SignalP"/>
    </source>
</evidence>
<dbReference type="EMBL" id="FOBF01000020">
    <property type="protein sequence ID" value="SEM99575.1"/>
    <property type="molecule type" value="Genomic_DNA"/>
</dbReference>
<feature type="signal peptide" evidence="1">
    <location>
        <begin position="1"/>
        <end position="33"/>
    </location>
</feature>
<reference evidence="2 3" key="1">
    <citation type="submission" date="2016-10" db="EMBL/GenBank/DDBJ databases">
        <authorList>
            <person name="de Groot N.N."/>
        </authorList>
    </citation>
    <scope>NUCLEOTIDE SEQUENCE [LARGE SCALE GENOMIC DNA]</scope>
    <source>
        <strain evidence="2 3">DSM 43357</strain>
    </source>
</reference>
<feature type="chain" id="PRO_5011508590" evidence="1">
    <location>
        <begin position="34"/>
        <end position="296"/>
    </location>
</feature>
<proteinExistence type="predicted"/>
<dbReference type="AlphaFoldDB" id="A0A1H8CX32"/>
<evidence type="ECO:0000313" key="2">
    <source>
        <dbReference type="EMBL" id="SEM99575.1"/>
    </source>
</evidence>
<keyword evidence="1" id="KW-0732">Signal</keyword>
<sequence>MRLTRGRPAGLPTPPPLPLALALAGTLASAACAASAPPAATPSSRIGSVSDLVLPFDSYKPNPAQRALLGRAHGMLVGRCMAENGLDVSPPTEDATAATADPGNARRYGVVDTAAARRHGYHLDRPSSRGSSAAWAAALPKPARLRLYGTAADRGCLDRASLALDRGSRKADWAWLALQDSLTLDQAAKRPAVAAAEERWRSCMTQEGYAYPDPEAAIADRRWNLDGQKVTEEEKRTATADAMCKWASGLVSAWYTADAELQRAVVRDNPERFARLRDNLLDRLGRAAQVLGGRRG</sequence>